<comment type="caution">
    <text evidence="2">The sequence shown here is derived from an EMBL/GenBank/DDBJ whole genome shotgun (WGS) entry which is preliminary data.</text>
</comment>
<accession>A0ABW2CZB3</accession>
<dbReference type="Gene3D" id="3.40.710.10">
    <property type="entry name" value="DD-peptidase/beta-lactamase superfamily"/>
    <property type="match status" value="1"/>
</dbReference>
<dbReference type="InterPro" id="IPR001466">
    <property type="entry name" value="Beta-lactam-related"/>
</dbReference>
<dbReference type="GO" id="GO:0016787">
    <property type="term" value="F:hydrolase activity"/>
    <property type="evidence" value="ECO:0007669"/>
    <property type="project" value="UniProtKB-KW"/>
</dbReference>
<protein>
    <submittedName>
        <fullName evidence="2">Serine hydrolase domain-containing protein</fullName>
    </submittedName>
</protein>
<dbReference type="InterPro" id="IPR052907">
    <property type="entry name" value="Beta-lactamase/esterase"/>
</dbReference>
<dbReference type="PANTHER" id="PTHR43319">
    <property type="entry name" value="BETA-LACTAMASE-RELATED"/>
    <property type="match status" value="1"/>
</dbReference>
<sequence>MADGIARGTVRAGFERVREVFEAGAADRPGVNLALAVRLKGEQVVDLRAGPGYGPDSLQGVYSVTKGAAGVVLALLVQRGLIDPDEPVATYWPEFAAEGKDRLPVRWLASHQAGLVNVDGMFTVDELLAHEPLAGRLAAQRPFWEPGTAHGYHALTLGALLDELVRRVTGRTLGAYFRDEIARPYGIDFFIGLPESEEERVVPTRPIALGTGDPPFEPPPFFRQAMNRRPGSPGGDLLGMRAFRAAGVPSIGGFGSARGVAALYSTVAHGSLLTPETLARVTAVQAEGPDLVLPMPTRYATVFEKAAPWRPWTGPNAFGHTGAVGALGFADPDLGLGFGFVTDTPADGGPDPLPNDLAAALAP</sequence>
<name>A0ABW2CZB3_9ACTN</name>
<feature type="domain" description="Beta-lactamase-related" evidence="1">
    <location>
        <begin position="18"/>
        <end position="359"/>
    </location>
</feature>
<keyword evidence="3" id="KW-1185">Reference proteome</keyword>
<evidence type="ECO:0000259" key="1">
    <source>
        <dbReference type="Pfam" id="PF00144"/>
    </source>
</evidence>
<gene>
    <name evidence="2" type="ORF">ACFQKB_45990</name>
</gene>
<dbReference type="Proteomes" id="UP001596380">
    <property type="component" value="Unassembled WGS sequence"/>
</dbReference>
<dbReference type="EMBL" id="JBHSXS010000072">
    <property type="protein sequence ID" value="MFC6887182.1"/>
    <property type="molecule type" value="Genomic_DNA"/>
</dbReference>
<dbReference type="InterPro" id="IPR012338">
    <property type="entry name" value="Beta-lactam/transpept-like"/>
</dbReference>
<proteinExistence type="predicted"/>
<dbReference type="Pfam" id="PF00144">
    <property type="entry name" value="Beta-lactamase"/>
    <property type="match status" value="1"/>
</dbReference>
<keyword evidence="2" id="KW-0378">Hydrolase</keyword>
<dbReference type="SUPFAM" id="SSF56601">
    <property type="entry name" value="beta-lactamase/transpeptidase-like"/>
    <property type="match status" value="1"/>
</dbReference>
<dbReference type="RefSeq" id="WP_160821486.1">
    <property type="nucleotide sequence ID" value="NZ_JBHSXS010000072.1"/>
</dbReference>
<evidence type="ECO:0000313" key="3">
    <source>
        <dbReference type="Proteomes" id="UP001596380"/>
    </source>
</evidence>
<dbReference type="PANTHER" id="PTHR43319:SF3">
    <property type="entry name" value="BETA-LACTAMASE-RELATED DOMAIN-CONTAINING PROTEIN"/>
    <property type="match status" value="1"/>
</dbReference>
<evidence type="ECO:0000313" key="2">
    <source>
        <dbReference type="EMBL" id="MFC6887182.1"/>
    </source>
</evidence>
<organism evidence="2 3">
    <name type="scientific">Actinomadura yumaensis</name>
    <dbReference type="NCBI Taxonomy" id="111807"/>
    <lineage>
        <taxon>Bacteria</taxon>
        <taxon>Bacillati</taxon>
        <taxon>Actinomycetota</taxon>
        <taxon>Actinomycetes</taxon>
        <taxon>Streptosporangiales</taxon>
        <taxon>Thermomonosporaceae</taxon>
        <taxon>Actinomadura</taxon>
    </lineage>
</organism>
<reference evidence="3" key="1">
    <citation type="journal article" date="2019" name="Int. J. Syst. Evol. Microbiol.">
        <title>The Global Catalogue of Microorganisms (GCM) 10K type strain sequencing project: providing services to taxonomists for standard genome sequencing and annotation.</title>
        <authorList>
            <consortium name="The Broad Institute Genomics Platform"/>
            <consortium name="The Broad Institute Genome Sequencing Center for Infectious Disease"/>
            <person name="Wu L."/>
            <person name="Ma J."/>
        </authorList>
    </citation>
    <scope>NUCLEOTIDE SEQUENCE [LARGE SCALE GENOMIC DNA]</scope>
    <source>
        <strain evidence="3">JCM 3369</strain>
    </source>
</reference>